<dbReference type="AlphaFoldDB" id="A0A2Z5FXK5"/>
<dbReference type="InterPro" id="IPR019533">
    <property type="entry name" value="Peptidase_S26"/>
</dbReference>
<dbReference type="InterPro" id="IPR036286">
    <property type="entry name" value="LexA/Signal_pep-like_sf"/>
</dbReference>
<dbReference type="InterPro" id="IPR019756">
    <property type="entry name" value="Pept_S26A_signal_pept_1_Ser-AS"/>
</dbReference>
<dbReference type="EMBL" id="CP030840">
    <property type="protein sequence ID" value="AXC11591.1"/>
    <property type="molecule type" value="Genomic_DNA"/>
</dbReference>
<dbReference type="PROSITE" id="PS00760">
    <property type="entry name" value="SPASE_I_2"/>
    <property type="match status" value="1"/>
</dbReference>
<dbReference type="OrthoDB" id="128315at2"/>
<feature type="active site" evidence="7">
    <location>
        <position position="47"/>
    </location>
</feature>
<dbReference type="Proteomes" id="UP000253606">
    <property type="component" value="Chromosome"/>
</dbReference>
<dbReference type="CDD" id="cd06530">
    <property type="entry name" value="S26_SPase_I"/>
    <property type="match status" value="1"/>
</dbReference>
<proteinExistence type="inferred from homology"/>
<evidence type="ECO:0000256" key="7">
    <source>
        <dbReference type="PIRSR" id="PIRSR600223-1"/>
    </source>
</evidence>
<dbReference type="RefSeq" id="WP_114207016.1">
    <property type="nucleotide sequence ID" value="NZ_CP030840.1"/>
</dbReference>
<dbReference type="GO" id="GO:0004252">
    <property type="term" value="F:serine-type endopeptidase activity"/>
    <property type="evidence" value="ECO:0007669"/>
    <property type="project" value="InterPro"/>
</dbReference>
<dbReference type="Gene3D" id="2.10.109.10">
    <property type="entry name" value="Umud Fragment, subunit A"/>
    <property type="match status" value="1"/>
</dbReference>
<keyword evidence="8" id="KW-1133">Transmembrane helix</keyword>
<keyword evidence="5 8" id="KW-0645">Protease</keyword>
<protein>
    <recommendedName>
        <fullName evidence="4 8">Signal peptidase I</fullName>
        <ecNumber evidence="3 8">3.4.21.89</ecNumber>
    </recommendedName>
</protein>
<keyword evidence="8" id="KW-0472">Membrane</keyword>
<comment type="subcellular location">
    <subcellularLocation>
        <location evidence="9">Membrane</location>
        <topology evidence="9">Single-pass type II membrane protein</topology>
    </subcellularLocation>
</comment>
<dbReference type="GO" id="GO:0009003">
    <property type="term" value="F:signal peptidase activity"/>
    <property type="evidence" value="ECO:0007669"/>
    <property type="project" value="UniProtKB-EC"/>
</dbReference>
<keyword evidence="6 8" id="KW-0378">Hydrolase</keyword>
<dbReference type="GO" id="GO:0006465">
    <property type="term" value="P:signal peptide processing"/>
    <property type="evidence" value="ECO:0007669"/>
    <property type="project" value="InterPro"/>
</dbReference>
<name>A0A2Z5FXK5_9BACT</name>
<dbReference type="Pfam" id="PF10502">
    <property type="entry name" value="Peptidase_S26"/>
    <property type="match status" value="1"/>
</dbReference>
<evidence type="ECO:0000256" key="6">
    <source>
        <dbReference type="ARBA" id="ARBA00022801"/>
    </source>
</evidence>
<feature type="transmembrane region" description="Helical" evidence="8">
    <location>
        <begin position="20"/>
        <end position="38"/>
    </location>
</feature>
<sequence length="258" mass="28865">MGAKLLNEKHSSRETFLDGIASVFSVLAVGLFALTFIFQNFMIPSSSMASTLLAGDHVVVEREALAPPSTWASFLPYREVRRGDVVVFYKPTEETNGEHIFLVKRVIGVPGDRLHLRNGTVYLNGVAQTEPQAAKPTFANYDPYINDFPAVAPSTEPGVTAVWSLMLPTYIEDGDVVVPPGKYFVMGDNRTKSMDSRYWGFVPRENIIGHPLFVYWSIVIPESGTEEVPLSQRAGASLHELIHFFDETRWTRTFHVIK</sequence>
<dbReference type="PROSITE" id="PS00761">
    <property type="entry name" value="SPASE_I_3"/>
    <property type="match status" value="1"/>
</dbReference>
<evidence type="ECO:0000313" key="11">
    <source>
        <dbReference type="EMBL" id="AXC11591.1"/>
    </source>
</evidence>
<accession>A0A2Z5FXK5</accession>
<dbReference type="InterPro" id="IPR019757">
    <property type="entry name" value="Pept_S26A_signal_pept_1_Lys-AS"/>
</dbReference>
<dbReference type="InterPro" id="IPR019758">
    <property type="entry name" value="Pept_S26A_signal_pept_1_CS"/>
</dbReference>
<feature type="active site" evidence="7">
    <location>
        <position position="104"/>
    </location>
</feature>
<evidence type="ECO:0000256" key="5">
    <source>
        <dbReference type="ARBA" id="ARBA00022670"/>
    </source>
</evidence>
<keyword evidence="12" id="KW-1185">Reference proteome</keyword>
<evidence type="ECO:0000256" key="3">
    <source>
        <dbReference type="ARBA" id="ARBA00013208"/>
    </source>
</evidence>
<dbReference type="SUPFAM" id="SSF51306">
    <property type="entry name" value="LexA/Signal peptidase"/>
    <property type="match status" value="1"/>
</dbReference>
<gene>
    <name evidence="11" type="ORF">ACPOL_2267</name>
</gene>
<dbReference type="NCBIfam" id="TIGR02227">
    <property type="entry name" value="sigpep_I_bact"/>
    <property type="match status" value="1"/>
</dbReference>
<dbReference type="PANTHER" id="PTHR43390:SF1">
    <property type="entry name" value="CHLOROPLAST PROCESSING PEPTIDASE"/>
    <property type="match status" value="1"/>
</dbReference>
<evidence type="ECO:0000256" key="2">
    <source>
        <dbReference type="ARBA" id="ARBA00009370"/>
    </source>
</evidence>
<dbReference type="EC" id="3.4.21.89" evidence="3 8"/>
<dbReference type="PANTHER" id="PTHR43390">
    <property type="entry name" value="SIGNAL PEPTIDASE I"/>
    <property type="match status" value="1"/>
</dbReference>
<evidence type="ECO:0000256" key="4">
    <source>
        <dbReference type="ARBA" id="ARBA00019232"/>
    </source>
</evidence>
<dbReference type="GO" id="GO:0016020">
    <property type="term" value="C:membrane"/>
    <property type="evidence" value="ECO:0007669"/>
    <property type="project" value="UniProtKB-SubCell"/>
</dbReference>
<evidence type="ECO:0000313" key="12">
    <source>
        <dbReference type="Proteomes" id="UP000253606"/>
    </source>
</evidence>
<evidence type="ECO:0000259" key="10">
    <source>
        <dbReference type="Pfam" id="PF10502"/>
    </source>
</evidence>
<comment type="catalytic activity">
    <reaction evidence="1 8">
        <text>Cleavage of hydrophobic, N-terminal signal or leader sequences from secreted and periplasmic proteins.</text>
        <dbReference type="EC" id="3.4.21.89"/>
    </reaction>
</comment>
<dbReference type="KEGG" id="abas:ACPOL_2267"/>
<evidence type="ECO:0000256" key="8">
    <source>
        <dbReference type="RuleBase" id="RU003993"/>
    </source>
</evidence>
<evidence type="ECO:0000256" key="9">
    <source>
        <dbReference type="RuleBase" id="RU362042"/>
    </source>
</evidence>
<evidence type="ECO:0000256" key="1">
    <source>
        <dbReference type="ARBA" id="ARBA00000677"/>
    </source>
</evidence>
<comment type="similarity">
    <text evidence="2 9">Belongs to the peptidase S26 family.</text>
</comment>
<organism evidence="11 12">
    <name type="scientific">Acidisarcina polymorpha</name>
    <dbReference type="NCBI Taxonomy" id="2211140"/>
    <lineage>
        <taxon>Bacteria</taxon>
        <taxon>Pseudomonadati</taxon>
        <taxon>Acidobacteriota</taxon>
        <taxon>Terriglobia</taxon>
        <taxon>Terriglobales</taxon>
        <taxon>Acidobacteriaceae</taxon>
        <taxon>Acidisarcina</taxon>
    </lineage>
</organism>
<dbReference type="PRINTS" id="PR00727">
    <property type="entry name" value="LEADERPTASE"/>
</dbReference>
<dbReference type="InterPro" id="IPR000223">
    <property type="entry name" value="Pept_S26A_signal_pept_1"/>
</dbReference>
<keyword evidence="8" id="KW-0812">Transmembrane</keyword>
<reference evidence="11 12" key="1">
    <citation type="journal article" date="2018" name="Front. Microbiol.">
        <title>Hydrolytic Capabilities as a Key to Environmental Success: Chitinolytic and Cellulolytic Acidobacteria From Acidic Sub-arctic Soils and Boreal Peatlands.</title>
        <authorList>
            <person name="Belova S.E."/>
            <person name="Ravin N.V."/>
            <person name="Pankratov T.A."/>
            <person name="Rakitin A.L."/>
            <person name="Ivanova A.A."/>
            <person name="Beletsky A.V."/>
            <person name="Mardanov A.V."/>
            <person name="Sinninghe Damste J.S."/>
            <person name="Dedysh S.N."/>
        </authorList>
    </citation>
    <scope>NUCLEOTIDE SEQUENCE [LARGE SCALE GENOMIC DNA]</scope>
    <source>
        <strain evidence="11 12">SBC82</strain>
    </source>
</reference>
<dbReference type="PROSITE" id="PS00501">
    <property type="entry name" value="SPASE_I_1"/>
    <property type="match status" value="1"/>
</dbReference>
<feature type="domain" description="Peptidase S26" evidence="10">
    <location>
        <begin position="20"/>
        <end position="216"/>
    </location>
</feature>